<evidence type="ECO:0000313" key="3">
    <source>
        <dbReference type="EMBL" id="RLV57531.1"/>
    </source>
</evidence>
<dbReference type="InterPro" id="IPR013099">
    <property type="entry name" value="K_chnl_dom"/>
</dbReference>
<dbReference type="SUPFAM" id="SSF81324">
    <property type="entry name" value="Voltage-gated potassium channels"/>
    <property type="match status" value="1"/>
</dbReference>
<dbReference type="OrthoDB" id="8477930at2"/>
<evidence type="ECO:0000259" key="2">
    <source>
        <dbReference type="Pfam" id="PF07885"/>
    </source>
</evidence>
<gene>
    <name evidence="3" type="ORF">D9V41_02585</name>
</gene>
<evidence type="ECO:0000256" key="1">
    <source>
        <dbReference type="SAM" id="Phobius"/>
    </source>
</evidence>
<keyword evidence="4" id="KW-1185">Reference proteome</keyword>
<keyword evidence="1" id="KW-0472">Membrane</keyword>
<keyword evidence="1" id="KW-0812">Transmembrane</keyword>
<dbReference type="EMBL" id="RDBF01000001">
    <property type="protein sequence ID" value="RLV57531.1"/>
    <property type="molecule type" value="Genomic_DNA"/>
</dbReference>
<feature type="transmembrane region" description="Helical" evidence="1">
    <location>
        <begin position="59"/>
        <end position="87"/>
    </location>
</feature>
<keyword evidence="3" id="KW-0406">Ion transport</keyword>
<keyword evidence="3" id="KW-0813">Transport</keyword>
<feature type="domain" description="Potassium channel" evidence="2">
    <location>
        <begin position="94"/>
        <end position="155"/>
    </location>
</feature>
<reference evidence="3 4" key="1">
    <citation type="submission" date="2018-10" db="EMBL/GenBank/DDBJ databases">
        <title>Aeromicrobium sp. 9W16Y-2 whole genome shotgun sequence.</title>
        <authorList>
            <person name="Li F."/>
        </authorList>
    </citation>
    <scope>NUCLEOTIDE SEQUENCE [LARGE SCALE GENOMIC DNA]</scope>
    <source>
        <strain evidence="3 4">9W16Y-2</strain>
    </source>
</reference>
<keyword evidence="1" id="KW-1133">Transmembrane helix</keyword>
<feature type="transmembrane region" description="Helical" evidence="1">
    <location>
        <begin position="107"/>
        <end position="127"/>
    </location>
</feature>
<dbReference type="AlphaFoldDB" id="A0A3L8PQ93"/>
<dbReference type="Proteomes" id="UP000282515">
    <property type="component" value="Unassembled WGS sequence"/>
</dbReference>
<protein>
    <submittedName>
        <fullName evidence="3">Potassium channel protein</fullName>
    </submittedName>
</protein>
<organism evidence="3 4">
    <name type="scientific">Aeromicrobium phragmitis</name>
    <dbReference type="NCBI Taxonomy" id="2478914"/>
    <lineage>
        <taxon>Bacteria</taxon>
        <taxon>Bacillati</taxon>
        <taxon>Actinomycetota</taxon>
        <taxon>Actinomycetes</taxon>
        <taxon>Propionibacteriales</taxon>
        <taxon>Nocardioidaceae</taxon>
        <taxon>Aeromicrobium</taxon>
    </lineage>
</organism>
<comment type="caution">
    <text evidence="3">The sequence shown here is derived from an EMBL/GenBank/DDBJ whole genome shotgun (WGS) entry which is preliminary data.</text>
</comment>
<sequence>MLFDWLLRALGAVAIVVAVRDIFHTLWHPSGFGTLARRVARAIWRVDQATLRFRRRNTVVGPVIVFTTVLVWSSLAIVGWALIYLSWMPEGFYFDSSLQPHRSDDVWASLYLSLVTVATLGFGDIVPATPALRLLAPLQAVVGFVLLTAAISWILQIYPALGRRRAAALRLHGLATSRAHETVAAGDPRIAAAVLESLAADLRGITVDVKQYAETYYFWDAEESTSLSANLSYALVLVESAAEAGSADVRRLGRMLADTLSVLAGDLDGQHLRTGGDTAQILAAYVRDHRGEQHRDEAAL</sequence>
<dbReference type="GO" id="GO:0034220">
    <property type="term" value="P:monoatomic ion transmembrane transport"/>
    <property type="evidence" value="ECO:0007669"/>
    <property type="project" value="UniProtKB-KW"/>
</dbReference>
<dbReference type="Gene3D" id="1.10.287.70">
    <property type="match status" value="1"/>
</dbReference>
<dbReference type="Pfam" id="PF07885">
    <property type="entry name" value="Ion_trans_2"/>
    <property type="match status" value="1"/>
</dbReference>
<evidence type="ECO:0000313" key="4">
    <source>
        <dbReference type="Proteomes" id="UP000282515"/>
    </source>
</evidence>
<keyword evidence="3" id="KW-0407">Ion channel</keyword>
<name>A0A3L8PQ93_9ACTN</name>
<feature type="transmembrane region" description="Helical" evidence="1">
    <location>
        <begin position="6"/>
        <end position="23"/>
    </location>
</feature>
<feature type="transmembrane region" description="Helical" evidence="1">
    <location>
        <begin position="134"/>
        <end position="155"/>
    </location>
</feature>
<dbReference type="RefSeq" id="WP_121792937.1">
    <property type="nucleotide sequence ID" value="NZ_RDBF01000001.1"/>
</dbReference>
<proteinExistence type="predicted"/>
<accession>A0A3L8PQ93</accession>